<comment type="similarity">
    <text evidence="1">Belongs to the ARG7 family.</text>
</comment>
<dbReference type="Pfam" id="PF02519">
    <property type="entry name" value="Auxin_inducible"/>
    <property type="match status" value="1"/>
</dbReference>
<reference evidence="2 3" key="1">
    <citation type="journal article" date="2020" name="Mol. Plant">
        <title>The Chromosome-Based Rubber Tree Genome Provides New Insights into Spurge Genome Evolution and Rubber Biosynthesis.</title>
        <authorList>
            <person name="Liu J."/>
            <person name="Shi C."/>
            <person name="Shi C.C."/>
            <person name="Li W."/>
            <person name="Zhang Q.J."/>
            <person name="Zhang Y."/>
            <person name="Li K."/>
            <person name="Lu H.F."/>
            <person name="Shi C."/>
            <person name="Zhu S.T."/>
            <person name="Xiao Z.Y."/>
            <person name="Nan H."/>
            <person name="Yue Y."/>
            <person name="Zhu X.G."/>
            <person name="Wu Y."/>
            <person name="Hong X.N."/>
            <person name="Fan G.Y."/>
            <person name="Tong Y."/>
            <person name="Zhang D."/>
            <person name="Mao C.L."/>
            <person name="Liu Y.L."/>
            <person name="Hao S.J."/>
            <person name="Liu W.Q."/>
            <person name="Lv M.Q."/>
            <person name="Zhang H.B."/>
            <person name="Liu Y."/>
            <person name="Hu-Tang G.R."/>
            <person name="Wang J.P."/>
            <person name="Wang J.H."/>
            <person name="Sun Y.H."/>
            <person name="Ni S.B."/>
            <person name="Chen W.B."/>
            <person name="Zhang X.C."/>
            <person name="Jiao Y.N."/>
            <person name="Eichler E.E."/>
            <person name="Li G.H."/>
            <person name="Liu X."/>
            <person name="Gao L.Z."/>
        </authorList>
    </citation>
    <scope>NUCLEOTIDE SEQUENCE [LARGE SCALE GENOMIC DNA]</scope>
    <source>
        <strain evidence="3">cv. GT1</strain>
        <tissue evidence="2">Leaf</tissue>
    </source>
</reference>
<name>A0A6A6MEH0_HEVBR</name>
<evidence type="ECO:0000313" key="2">
    <source>
        <dbReference type="EMBL" id="KAF2312171.1"/>
    </source>
</evidence>
<organism evidence="2 3">
    <name type="scientific">Hevea brasiliensis</name>
    <name type="common">Para rubber tree</name>
    <name type="synonym">Siphonia brasiliensis</name>
    <dbReference type="NCBI Taxonomy" id="3981"/>
    <lineage>
        <taxon>Eukaryota</taxon>
        <taxon>Viridiplantae</taxon>
        <taxon>Streptophyta</taxon>
        <taxon>Embryophyta</taxon>
        <taxon>Tracheophyta</taxon>
        <taxon>Spermatophyta</taxon>
        <taxon>Magnoliopsida</taxon>
        <taxon>eudicotyledons</taxon>
        <taxon>Gunneridae</taxon>
        <taxon>Pentapetalae</taxon>
        <taxon>rosids</taxon>
        <taxon>fabids</taxon>
        <taxon>Malpighiales</taxon>
        <taxon>Euphorbiaceae</taxon>
        <taxon>Crotonoideae</taxon>
        <taxon>Micrandreae</taxon>
        <taxon>Hevea</taxon>
    </lineage>
</organism>
<comment type="caution">
    <text evidence="2">The sequence shown here is derived from an EMBL/GenBank/DDBJ whole genome shotgun (WGS) entry which is preliminary data.</text>
</comment>
<dbReference type="AlphaFoldDB" id="A0A6A6MEH0"/>
<dbReference type="PANTHER" id="PTHR31374">
    <property type="entry name" value="AUXIN-INDUCED PROTEIN-LIKE-RELATED"/>
    <property type="match status" value="1"/>
</dbReference>
<dbReference type="EMBL" id="JAAGAX010000006">
    <property type="protein sequence ID" value="KAF2312171.1"/>
    <property type="molecule type" value="Genomic_DNA"/>
</dbReference>
<evidence type="ECO:0000256" key="1">
    <source>
        <dbReference type="ARBA" id="ARBA00006974"/>
    </source>
</evidence>
<keyword evidence="3" id="KW-1185">Reference proteome</keyword>
<dbReference type="GO" id="GO:0009733">
    <property type="term" value="P:response to auxin"/>
    <property type="evidence" value="ECO:0007669"/>
    <property type="project" value="InterPro"/>
</dbReference>
<accession>A0A6A6MEH0</accession>
<evidence type="ECO:0000313" key="3">
    <source>
        <dbReference type="Proteomes" id="UP000467840"/>
    </source>
</evidence>
<dbReference type="PANTHER" id="PTHR31374:SF19">
    <property type="entry name" value="F8A24.8 PROTEIN"/>
    <property type="match status" value="1"/>
</dbReference>
<protein>
    <submittedName>
        <fullName evidence="2">Uncharacterized protein</fullName>
    </submittedName>
</protein>
<gene>
    <name evidence="2" type="ORF">GH714_028367</name>
</gene>
<dbReference type="Proteomes" id="UP000467840">
    <property type="component" value="Chromosome 14"/>
</dbReference>
<sequence length="121" mass="13636">MRDDLESENHGGKKVLKGLMMLKRFVRKIQRGLMHSASKGSSLNANKLKEEIEAAKMVPEDVKQGHFAVIAMKGAEPKRFVAELDHLTNPAFVKLLEQAEEEYGFQQKGVLAILVSLKNYR</sequence>
<proteinExistence type="inferred from homology"/>
<dbReference type="InterPro" id="IPR003676">
    <property type="entry name" value="SAUR_fam"/>
</dbReference>